<dbReference type="PROSITE" id="PS51755">
    <property type="entry name" value="OMPR_PHOB"/>
    <property type="match status" value="1"/>
</dbReference>
<feature type="DNA-binding region" description="OmpR/PhoB-type" evidence="6">
    <location>
        <begin position="1"/>
        <end position="90"/>
    </location>
</feature>
<gene>
    <name evidence="8" type="ORF">DFJ67_5067</name>
</gene>
<dbReference type="AlphaFoldDB" id="A0A3D9ZP52"/>
<dbReference type="SUPFAM" id="SSF52540">
    <property type="entry name" value="P-loop containing nucleoside triphosphate hydrolases"/>
    <property type="match status" value="1"/>
</dbReference>
<dbReference type="GO" id="GO:0000160">
    <property type="term" value="P:phosphorelay signal transduction system"/>
    <property type="evidence" value="ECO:0007669"/>
    <property type="project" value="InterPro"/>
</dbReference>
<dbReference type="GO" id="GO:0003677">
    <property type="term" value="F:DNA binding"/>
    <property type="evidence" value="ECO:0007669"/>
    <property type="project" value="UniProtKB-UniRule"/>
</dbReference>
<dbReference type="PANTHER" id="PTHR35807:SF1">
    <property type="entry name" value="TRANSCRIPTIONAL REGULATOR REDD"/>
    <property type="match status" value="1"/>
</dbReference>
<keyword evidence="9" id="KW-1185">Reference proteome</keyword>
<keyword evidence="2" id="KW-0805">Transcription regulation</keyword>
<evidence type="ECO:0000313" key="8">
    <source>
        <dbReference type="EMBL" id="REF99041.1"/>
    </source>
</evidence>
<dbReference type="InterPro" id="IPR011990">
    <property type="entry name" value="TPR-like_helical_dom_sf"/>
</dbReference>
<dbReference type="GO" id="GO:0006355">
    <property type="term" value="P:regulation of DNA-templated transcription"/>
    <property type="evidence" value="ECO:0007669"/>
    <property type="project" value="InterPro"/>
</dbReference>
<evidence type="ECO:0000256" key="1">
    <source>
        <dbReference type="ARBA" id="ARBA00005820"/>
    </source>
</evidence>
<dbReference type="Proteomes" id="UP000256913">
    <property type="component" value="Unassembled WGS sequence"/>
</dbReference>
<dbReference type="RefSeq" id="WP_170215967.1">
    <property type="nucleotide sequence ID" value="NZ_BONB01000004.1"/>
</dbReference>
<protein>
    <submittedName>
        <fullName evidence="8">DNA-binding SARP family transcriptional activator</fullName>
    </submittedName>
</protein>
<dbReference type="Gene3D" id="3.40.50.300">
    <property type="entry name" value="P-loop containing nucleotide triphosphate hydrolases"/>
    <property type="match status" value="1"/>
</dbReference>
<dbReference type="Gene3D" id="1.10.10.10">
    <property type="entry name" value="Winged helix-like DNA-binding domain superfamily/Winged helix DNA-binding domain"/>
    <property type="match status" value="1"/>
</dbReference>
<dbReference type="InterPro" id="IPR001867">
    <property type="entry name" value="OmpR/PhoB-type_DNA-bd"/>
</dbReference>
<dbReference type="InterPro" id="IPR036388">
    <property type="entry name" value="WH-like_DNA-bd_sf"/>
</dbReference>
<comment type="similarity">
    <text evidence="1">Belongs to the AfsR/DnrI/RedD regulatory family.</text>
</comment>
<dbReference type="Pfam" id="PF13424">
    <property type="entry name" value="TPR_12"/>
    <property type="match status" value="2"/>
</dbReference>
<dbReference type="PRINTS" id="PR00364">
    <property type="entry name" value="DISEASERSIST"/>
</dbReference>
<dbReference type="CDD" id="cd15831">
    <property type="entry name" value="BTAD"/>
    <property type="match status" value="1"/>
</dbReference>
<dbReference type="GO" id="GO:0043531">
    <property type="term" value="F:ADP binding"/>
    <property type="evidence" value="ECO:0007669"/>
    <property type="project" value="InterPro"/>
</dbReference>
<dbReference type="SMART" id="SM00862">
    <property type="entry name" value="Trans_reg_C"/>
    <property type="match status" value="1"/>
</dbReference>
<reference evidence="8 9" key="1">
    <citation type="submission" date="2018-08" db="EMBL/GenBank/DDBJ databases">
        <title>Sequencing the genomes of 1000 actinobacteria strains.</title>
        <authorList>
            <person name="Klenk H.-P."/>
        </authorList>
    </citation>
    <scope>NUCLEOTIDE SEQUENCE [LARGE SCALE GENOMIC DNA]</scope>
    <source>
        <strain evidence="8 9">DSM 44099</strain>
    </source>
</reference>
<dbReference type="Pfam" id="PF13374">
    <property type="entry name" value="TPR_10"/>
    <property type="match status" value="1"/>
</dbReference>
<evidence type="ECO:0000256" key="6">
    <source>
        <dbReference type="PROSITE-ProRule" id="PRU01091"/>
    </source>
</evidence>
<name>A0A3D9ZP52_9ACTN</name>
<dbReference type="EMBL" id="QUMQ01000001">
    <property type="protein sequence ID" value="REF99041.1"/>
    <property type="molecule type" value="Genomic_DNA"/>
</dbReference>
<keyword evidence="5" id="KW-0802">TPR repeat</keyword>
<dbReference type="InterPro" id="IPR016032">
    <property type="entry name" value="Sig_transdc_resp-reg_C-effctor"/>
</dbReference>
<dbReference type="InterPro" id="IPR019734">
    <property type="entry name" value="TPR_rpt"/>
</dbReference>
<keyword evidence="3 6" id="KW-0238">DNA-binding</keyword>
<proteinExistence type="inferred from homology"/>
<evidence type="ECO:0000256" key="5">
    <source>
        <dbReference type="PROSITE-ProRule" id="PRU00339"/>
    </source>
</evidence>
<sequence length="926" mass="99616">MPAVCVLGPVEIVSSGAPVSLGRLEKSLVANLAAHANRVVSVDRLIEGLWDEHPPTSARNRIQALVSSLRRALDDRAVVVTHSTGYLLRIDDAGYDAAQFETQVRLGRAAAERGAHADASALFEAALALWRGPAFDGVDSALVRGEATRLTELRRTALAEWASARLACGDQQAVVTELAGLVAADPLHERLRGLLMVALHRAGRKADALHVYAEGAAVLADQFGLDPGTELQRLRQLVLVDDPEVLGPAPATPSAGPTPAQLPAAVGGFVGRGGELERLDAVLFNHHRSAAVTVAVISGTPGVGKTALAVHWAHSVAGHFPDGQLYVNLRGFDSSGSAVHPTEALRGFLDAFEVAPHRIPVDLAAQVGFYRSLLAGRRVLVVLDNARDIEQVRPLLPGSPGCLVLVSSRTQLTGLIAVEGAHPVPLDLFSHGDARQLLAQRIGSDRVAAEPAAIDTLITHCARLPLALAIVAARAAMHPSAALDRLADHMRQAGSDLDQLDGGDASTDVRAVFSWSLGAVSDQAAGLFTLLGLHPGPDIAENAAASLAGVPAARVRAMLHELARAHLVVEVGPGRYGHHDLLRAYARELSDTRLRVAERELASRRMLDHYLHTAHTAALLLAPHRDPLTLPEPATHVTQDQVTGREQAMRWFDNEHRVLLALIDLAAEQGGIEEYAWRLAWSLGDFFDWQGHWQDWARTQRAAQRSATRIGDLAGLAQSHRGLGRSYIRLGDLGEAEAALAASLRCFDELGDPSGQAHVHLDLSWLHDTQQAYAEAAQHAEQALALYRAIGNTHKEAHSLASVGWSWARQGDHERSRRYLVDALALHQRNGDQHGEASASESLGYAHHHLGQHDEAVRHYAHALDLCQSLGDRYGQTVILDRLGDVHHEAGNLDAARDAWKRAADLLDELGNDESVRVREKLSSMV</sequence>
<evidence type="ECO:0000256" key="4">
    <source>
        <dbReference type="ARBA" id="ARBA00023163"/>
    </source>
</evidence>
<evidence type="ECO:0000313" key="9">
    <source>
        <dbReference type="Proteomes" id="UP000256913"/>
    </source>
</evidence>
<dbReference type="Pfam" id="PF00486">
    <property type="entry name" value="Trans_reg_C"/>
    <property type="match status" value="1"/>
</dbReference>
<dbReference type="PANTHER" id="PTHR35807">
    <property type="entry name" value="TRANSCRIPTIONAL REGULATOR REDD-RELATED"/>
    <property type="match status" value="1"/>
</dbReference>
<dbReference type="PROSITE" id="PS50005">
    <property type="entry name" value="TPR"/>
    <property type="match status" value="1"/>
</dbReference>
<comment type="caution">
    <text evidence="8">The sequence shown here is derived from an EMBL/GenBank/DDBJ whole genome shotgun (WGS) entry which is preliminary data.</text>
</comment>
<dbReference type="InterPro" id="IPR027417">
    <property type="entry name" value="P-loop_NTPase"/>
</dbReference>
<dbReference type="InterPro" id="IPR051677">
    <property type="entry name" value="AfsR-DnrI-RedD_regulator"/>
</dbReference>
<feature type="repeat" description="TPR" evidence="5">
    <location>
        <begin position="837"/>
        <end position="870"/>
    </location>
</feature>
<dbReference type="SMART" id="SM00028">
    <property type="entry name" value="TPR"/>
    <property type="match status" value="6"/>
</dbReference>
<dbReference type="SUPFAM" id="SSF46894">
    <property type="entry name" value="C-terminal effector domain of the bipartite response regulators"/>
    <property type="match status" value="1"/>
</dbReference>
<evidence type="ECO:0000256" key="3">
    <source>
        <dbReference type="ARBA" id="ARBA00023125"/>
    </source>
</evidence>
<organism evidence="8 9">
    <name type="scientific">Asanoa ferruginea</name>
    <dbReference type="NCBI Taxonomy" id="53367"/>
    <lineage>
        <taxon>Bacteria</taxon>
        <taxon>Bacillati</taxon>
        <taxon>Actinomycetota</taxon>
        <taxon>Actinomycetes</taxon>
        <taxon>Micromonosporales</taxon>
        <taxon>Micromonosporaceae</taxon>
        <taxon>Asanoa</taxon>
    </lineage>
</organism>
<dbReference type="SMART" id="SM01043">
    <property type="entry name" value="BTAD"/>
    <property type="match status" value="1"/>
</dbReference>
<feature type="domain" description="OmpR/PhoB-type" evidence="7">
    <location>
        <begin position="1"/>
        <end position="90"/>
    </location>
</feature>
<dbReference type="InterPro" id="IPR005158">
    <property type="entry name" value="BTAD"/>
</dbReference>
<evidence type="ECO:0000259" key="7">
    <source>
        <dbReference type="PROSITE" id="PS51755"/>
    </source>
</evidence>
<keyword evidence="4" id="KW-0804">Transcription</keyword>
<evidence type="ECO:0000256" key="2">
    <source>
        <dbReference type="ARBA" id="ARBA00023015"/>
    </source>
</evidence>
<accession>A0A3D9ZP52</accession>
<dbReference type="SUPFAM" id="SSF48452">
    <property type="entry name" value="TPR-like"/>
    <property type="match status" value="2"/>
</dbReference>
<dbReference type="Pfam" id="PF03704">
    <property type="entry name" value="BTAD"/>
    <property type="match status" value="1"/>
</dbReference>
<dbReference type="Gene3D" id="1.25.40.10">
    <property type="entry name" value="Tetratricopeptide repeat domain"/>
    <property type="match status" value="2"/>
</dbReference>